<dbReference type="InterPro" id="IPR001128">
    <property type="entry name" value="Cyt_P450"/>
</dbReference>
<dbReference type="GO" id="GO:0004497">
    <property type="term" value="F:monooxygenase activity"/>
    <property type="evidence" value="ECO:0007669"/>
    <property type="project" value="UniProtKB-KW"/>
</dbReference>
<evidence type="ECO:0000313" key="7">
    <source>
        <dbReference type="Proteomes" id="UP000030645"/>
    </source>
</evidence>
<dbReference type="GO" id="GO:0046246">
    <property type="term" value="P:terpene biosynthetic process"/>
    <property type="evidence" value="ECO:0007669"/>
    <property type="project" value="TreeGrafter"/>
</dbReference>
<protein>
    <submittedName>
        <fullName evidence="6">Cytochrome P450 82C4</fullName>
    </submittedName>
</protein>
<keyword evidence="5" id="KW-0503">Monooxygenase</keyword>
<dbReference type="STRING" id="981085.W9R9E6"/>
<dbReference type="Proteomes" id="UP000030645">
    <property type="component" value="Unassembled WGS sequence"/>
</dbReference>
<evidence type="ECO:0000256" key="3">
    <source>
        <dbReference type="ARBA" id="ARBA00023002"/>
    </source>
</evidence>
<dbReference type="SUPFAM" id="SSF48264">
    <property type="entry name" value="Cytochrome P450"/>
    <property type="match status" value="1"/>
</dbReference>
<evidence type="ECO:0000313" key="6">
    <source>
        <dbReference type="EMBL" id="EXB63658.1"/>
    </source>
</evidence>
<keyword evidence="2" id="KW-0479">Metal-binding</keyword>
<name>W9R9E6_9ROSA</name>
<dbReference type="PANTHER" id="PTHR47947">
    <property type="entry name" value="CYTOCHROME P450 82C3-RELATED"/>
    <property type="match status" value="1"/>
</dbReference>
<keyword evidence="7" id="KW-1185">Reference proteome</keyword>
<dbReference type="InterPro" id="IPR036396">
    <property type="entry name" value="Cyt_P450_sf"/>
</dbReference>
<dbReference type="GO" id="GO:0005506">
    <property type="term" value="F:iron ion binding"/>
    <property type="evidence" value="ECO:0007669"/>
    <property type="project" value="InterPro"/>
</dbReference>
<evidence type="ECO:0000256" key="4">
    <source>
        <dbReference type="ARBA" id="ARBA00023004"/>
    </source>
</evidence>
<keyword evidence="1" id="KW-0349">Heme</keyword>
<dbReference type="AlphaFoldDB" id="W9R9E6"/>
<dbReference type="InterPro" id="IPR050651">
    <property type="entry name" value="Plant_Cytochrome_P450_Monoox"/>
</dbReference>
<proteinExistence type="predicted"/>
<keyword evidence="4" id="KW-0408">Iron</keyword>
<organism evidence="6 7">
    <name type="scientific">Morus notabilis</name>
    <dbReference type="NCBI Taxonomy" id="981085"/>
    <lineage>
        <taxon>Eukaryota</taxon>
        <taxon>Viridiplantae</taxon>
        <taxon>Streptophyta</taxon>
        <taxon>Embryophyta</taxon>
        <taxon>Tracheophyta</taxon>
        <taxon>Spermatophyta</taxon>
        <taxon>Magnoliopsida</taxon>
        <taxon>eudicotyledons</taxon>
        <taxon>Gunneridae</taxon>
        <taxon>Pentapetalae</taxon>
        <taxon>rosids</taxon>
        <taxon>fabids</taxon>
        <taxon>Rosales</taxon>
        <taxon>Moraceae</taxon>
        <taxon>Moreae</taxon>
        <taxon>Morus</taxon>
    </lineage>
</organism>
<dbReference type="EMBL" id="KE344491">
    <property type="protein sequence ID" value="EXB63658.1"/>
    <property type="molecule type" value="Genomic_DNA"/>
</dbReference>
<dbReference type="GO" id="GO:0020037">
    <property type="term" value="F:heme binding"/>
    <property type="evidence" value="ECO:0007669"/>
    <property type="project" value="InterPro"/>
</dbReference>
<dbReference type="PANTHER" id="PTHR47947:SF8">
    <property type="entry name" value="CYTOCHROME P450 82C4-LIKE"/>
    <property type="match status" value="1"/>
</dbReference>
<sequence length="127" mass="14260">MEGDGFWMFEHEHDADTVIKATFLDCTVPGFYISAGTRLLVNLWKLQRDPTIWLDPLECKPKRRSCPEISFGLLVVHLTLARLLQGFALDTVSDTPVDMSESQGLTNPEATPLEVKLTPRLPSELYG</sequence>
<dbReference type="eggNOG" id="KOG0156">
    <property type="taxonomic scope" value="Eukaryota"/>
</dbReference>
<dbReference type="GO" id="GO:0016705">
    <property type="term" value="F:oxidoreductase activity, acting on paired donors, with incorporation or reduction of molecular oxygen"/>
    <property type="evidence" value="ECO:0007669"/>
    <property type="project" value="InterPro"/>
</dbReference>
<dbReference type="Pfam" id="PF00067">
    <property type="entry name" value="p450"/>
    <property type="match status" value="1"/>
</dbReference>
<evidence type="ECO:0000256" key="2">
    <source>
        <dbReference type="ARBA" id="ARBA00022723"/>
    </source>
</evidence>
<accession>W9R9E6</accession>
<reference evidence="7" key="1">
    <citation type="submission" date="2013-01" db="EMBL/GenBank/DDBJ databases">
        <title>Draft Genome Sequence of a Mulberry Tree, Morus notabilis C.K. Schneid.</title>
        <authorList>
            <person name="He N."/>
            <person name="Zhao S."/>
        </authorList>
    </citation>
    <scope>NUCLEOTIDE SEQUENCE</scope>
</reference>
<evidence type="ECO:0000256" key="1">
    <source>
        <dbReference type="ARBA" id="ARBA00022617"/>
    </source>
</evidence>
<evidence type="ECO:0000256" key="5">
    <source>
        <dbReference type="ARBA" id="ARBA00023033"/>
    </source>
</evidence>
<keyword evidence="3" id="KW-0560">Oxidoreductase</keyword>
<gene>
    <name evidence="6" type="ORF">L484_027000</name>
</gene>
<dbReference type="Gene3D" id="1.10.630.10">
    <property type="entry name" value="Cytochrome P450"/>
    <property type="match status" value="1"/>
</dbReference>